<keyword evidence="2" id="KW-1003">Cell membrane</keyword>
<feature type="transmembrane region" description="Helical" evidence="6">
    <location>
        <begin position="278"/>
        <end position="301"/>
    </location>
</feature>
<evidence type="ECO:0000256" key="3">
    <source>
        <dbReference type="ARBA" id="ARBA00022692"/>
    </source>
</evidence>
<feature type="transmembrane region" description="Helical" evidence="6">
    <location>
        <begin position="146"/>
        <end position="170"/>
    </location>
</feature>
<dbReference type="PANTHER" id="PTHR30482">
    <property type="entry name" value="HIGH-AFFINITY BRANCHED-CHAIN AMINO ACID TRANSPORT SYSTEM PERMEASE"/>
    <property type="match status" value="1"/>
</dbReference>
<feature type="transmembrane region" description="Helical" evidence="6">
    <location>
        <begin position="244"/>
        <end position="266"/>
    </location>
</feature>
<sequence length="330" mass="36137">MKKNILIFIVFLLIAFVLPFVLSVYGIDLVSEIFIMAIFAMSLGLIMGYAGMVSLGHAGFFGIGAYTVALLGPHIPNSYLLLFFSICLSGLLALVTGAIFIRTSKFYFLMITLAFGQLLFALAWQLKQWTGGADGMKVSAPLNLGFGEIVSPIGIYSVMAAAFIIVYLLLRFFVESPVGKVVKGIMENEARMSALGYDVRIYKLLTYTFSGALAGFAGSLYGFYNLFVSPDVSSWMFSGQVMMMVIIGGVGTLIGPAIGAGLFIFLQNFISTYTERWPIIMGALLVILVLVGKGGIIHWFALVKSKIFYKKRKNSDDYAPQHVEKEEVVN</sequence>
<name>A0A165YFI0_9BACI</name>
<feature type="transmembrane region" description="Helical" evidence="6">
    <location>
        <begin position="58"/>
        <end position="75"/>
    </location>
</feature>
<evidence type="ECO:0000313" key="7">
    <source>
        <dbReference type="EMBL" id="KZN97021.1"/>
    </source>
</evidence>
<dbReference type="GO" id="GO:0005886">
    <property type="term" value="C:plasma membrane"/>
    <property type="evidence" value="ECO:0007669"/>
    <property type="project" value="UniProtKB-SubCell"/>
</dbReference>
<dbReference type="GO" id="GO:0015658">
    <property type="term" value="F:branched-chain amino acid transmembrane transporter activity"/>
    <property type="evidence" value="ECO:0007669"/>
    <property type="project" value="InterPro"/>
</dbReference>
<comment type="caution">
    <text evidence="7">The sequence shown here is derived from an EMBL/GenBank/DDBJ whole genome shotgun (WGS) entry which is preliminary data.</text>
</comment>
<feature type="transmembrane region" description="Helical" evidence="6">
    <location>
        <begin position="201"/>
        <end position="224"/>
    </location>
</feature>
<feature type="transmembrane region" description="Helical" evidence="6">
    <location>
        <begin position="81"/>
        <end position="101"/>
    </location>
</feature>
<evidence type="ECO:0000256" key="5">
    <source>
        <dbReference type="ARBA" id="ARBA00023136"/>
    </source>
</evidence>
<evidence type="ECO:0000256" key="4">
    <source>
        <dbReference type="ARBA" id="ARBA00022989"/>
    </source>
</evidence>
<dbReference type="Pfam" id="PF02653">
    <property type="entry name" value="BPD_transp_2"/>
    <property type="match status" value="1"/>
</dbReference>
<keyword evidence="3 6" id="KW-0812">Transmembrane</keyword>
<dbReference type="Proteomes" id="UP000076476">
    <property type="component" value="Unassembled WGS sequence"/>
</dbReference>
<accession>A0A165YFI0</accession>
<dbReference type="InterPro" id="IPR001851">
    <property type="entry name" value="ABC_transp_permease"/>
</dbReference>
<feature type="transmembrane region" description="Helical" evidence="6">
    <location>
        <begin position="33"/>
        <end position="51"/>
    </location>
</feature>
<evidence type="ECO:0000256" key="2">
    <source>
        <dbReference type="ARBA" id="ARBA00022475"/>
    </source>
</evidence>
<keyword evidence="4 6" id="KW-1133">Transmembrane helix</keyword>
<proteinExistence type="predicted"/>
<keyword evidence="5 6" id="KW-0472">Membrane</keyword>
<comment type="subcellular location">
    <subcellularLocation>
        <location evidence="1">Cell membrane</location>
        <topology evidence="1">Multi-pass membrane protein</topology>
    </subcellularLocation>
</comment>
<organism evidence="7 8">
    <name type="scientific">Aeribacillus pallidus</name>
    <dbReference type="NCBI Taxonomy" id="33936"/>
    <lineage>
        <taxon>Bacteria</taxon>
        <taxon>Bacillati</taxon>
        <taxon>Bacillota</taxon>
        <taxon>Bacilli</taxon>
        <taxon>Bacillales</taxon>
        <taxon>Bacillaceae</taxon>
        <taxon>Aeribacillus</taxon>
    </lineage>
</organism>
<dbReference type="AlphaFoldDB" id="A0A165YFI0"/>
<dbReference type="RefSeq" id="WP_063387279.1">
    <property type="nucleotide sequence ID" value="NZ_LWBR01000013.1"/>
</dbReference>
<gene>
    <name evidence="7" type="ORF">AZI98_05505</name>
</gene>
<evidence type="ECO:0000256" key="1">
    <source>
        <dbReference type="ARBA" id="ARBA00004651"/>
    </source>
</evidence>
<reference evidence="7 8" key="1">
    <citation type="submission" date="2016-04" db="EMBL/GenBank/DDBJ databases">
        <title>Draft genome sequence of Aeribacillus pallidus 8m3 from petroleum reservoir.</title>
        <authorList>
            <person name="Poltaraus A.B."/>
            <person name="Nazina T.N."/>
            <person name="Tourova T.P."/>
            <person name="Malakho S.M."/>
            <person name="Korshunova A.V."/>
            <person name="Sokolova D.S."/>
        </authorList>
    </citation>
    <scope>NUCLEOTIDE SEQUENCE [LARGE SCALE GENOMIC DNA]</scope>
    <source>
        <strain evidence="7 8">8m3</strain>
    </source>
</reference>
<dbReference type="CDD" id="cd06581">
    <property type="entry name" value="TM_PBP1_LivM_like"/>
    <property type="match status" value="1"/>
</dbReference>
<dbReference type="OrthoDB" id="9789927at2"/>
<dbReference type="InterPro" id="IPR043428">
    <property type="entry name" value="LivM-like"/>
</dbReference>
<feature type="transmembrane region" description="Helical" evidence="6">
    <location>
        <begin position="106"/>
        <end position="126"/>
    </location>
</feature>
<evidence type="ECO:0000313" key="8">
    <source>
        <dbReference type="Proteomes" id="UP000076476"/>
    </source>
</evidence>
<dbReference type="PANTHER" id="PTHR30482:SF17">
    <property type="entry name" value="ABC TRANSPORTER ATP-BINDING PROTEIN"/>
    <property type="match status" value="1"/>
</dbReference>
<evidence type="ECO:0000256" key="6">
    <source>
        <dbReference type="SAM" id="Phobius"/>
    </source>
</evidence>
<dbReference type="EMBL" id="LWBR01000013">
    <property type="protein sequence ID" value="KZN97021.1"/>
    <property type="molecule type" value="Genomic_DNA"/>
</dbReference>
<keyword evidence="8" id="KW-1185">Reference proteome</keyword>
<protein>
    <submittedName>
        <fullName evidence="7">ABC transporter permease</fullName>
    </submittedName>
</protein>
<dbReference type="STRING" id="33936.AZI98_05505"/>